<evidence type="ECO:0000256" key="6">
    <source>
        <dbReference type="ARBA" id="ARBA00022927"/>
    </source>
</evidence>
<dbReference type="GO" id="GO:0007032">
    <property type="term" value="P:endosome organization"/>
    <property type="evidence" value="ECO:0007669"/>
    <property type="project" value="TreeGrafter"/>
</dbReference>
<name>A0AAF0ENT1_9BASI</name>
<comment type="subcellular location">
    <subcellularLocation>
        <location evidence="8">Endomembrane system</location>
        <topology evidence="8">Peripheral membrane protein</topology>
        <orientation evidence="8">Cytoplasmic side</orientation>
    </subcellularLocation>
    <subcellularLocation>
        <location evidence="9">Vacuole membrane</location>
        <topology evidence="9">Peripheral membrane protein</topology>
        <orientation evidence="9">Cytoplasmic side</orientation>
    </subcellularLocation>
</comment>
<dbReference type="Pfam" id="PF23341">
    <property type="entry name" value="PEP5_VPS11_N"/>
    <property type="match status" value="1"/>
</dbReference>
<dbReference type="Proteomes" id="UP001219933">
    <property type="component" value="Chromosome 1"/>
</dbReference>
<dbReference type="GO" id="GO:0000329">
    <property type="term" value="C:fungal-type vacuole membrane"/>
    <property type="evidence" value="ECO:0007669"/>
    <property type="project" value="UniProtKB-UniRule"/>
</dbReference>
<keyword evidence="9" id="KW-0808">Transferase</keyword>
<keyword evidence="14" id="KW-1185">Reference proteome</keyword>
<evidence type="ECO:0000256" key="2">
    <source>
        <dbReference type="ARBA" id="ARBA00022448"/>
    </source>
</evidence>
<dbReference type="InterPro" id="IPR057308">
    <property type="entry name" value="CHCR_PEP5_VPS11"/>
</dbReference>
<dbReference type="InterPro" id="IPR000547">
    <property type="entry name" value="Clathrin_H-chain/VPS_repeat"/>
</dbReference>
<accession>A0AAF0ENT1</accession>
<dbReference type="GO" id="GO:0006886">
    <property type="term" value="P:intracellular protein transport"/>
    <property type="evidence" value="ECO:0007669"/>
    <property type="project" value="UniProtKB-UniRule"/>
</dbReference>
<keyword evidence="9" id="KW-0833">Ubl conjugation pathway</keyword>
<dbReference type="SUPFAM" id="SSF50978">
    <property type="entry name" value="WD40 repeat-like"/>
    <property type="match status" value="1"/>
</dbReference>
<dbReference type="PROSITE" id="PS50236">
    <property type="entry name" value="CHCR"/>
    <property type="match status" value="1"/>
</dbReference>
<evidence type="ECO:0000313" key="14">
    <source>
        <dbReference type="Proteomes" id="UP001219933"/>
    </source>
</evidence>
<organism evidence="13 14">
    <name type="scientific">Malassezia cuniculi</name>
    <dbReference type="NCBI Taxonomy" id="948313"/>
    <lineage>
        <taxon>Eukaryota</taxon>
        <taxon>Fungi</taxon>
        <taxon>Dikarya</taxon>
        <taxon>Basidiomycota</taxon>
        <taxon>Ustilaginomycotina</taxon>
        <taxon>Malasseziomycetes</taxon>
        <taxon>Malasseziales</taxon>
        <taxon>Malasseziaceae</taxon>
        <taxon>Malassezia</taxon>
    </lineage>
</organism>
<evidence type="ECO:0000256" key="11">
    <source>
        <dbReference type="PROSITE-ProRule" id="PRU01006"/>
    </source>
</evidence>
<dbReference type="InterPro" id="IPR001841">
    <property type="entry name" value="Znf_RING"/>
</dbReference>
<keyword evidence="5" id="KW-0862">Zinc</keyword>
<evidence type="ECO:0000256" key="7">
    <source>
        <dbReference type="ARBA" id="ARBA00023136"/>
    </source>
</evidence>
<dbReference type="Pfam" id="PF17122">
    <property type="entry name" value="zf-C3H2C3"/>
    <property type="match status" value="1"/>
</dbReference>
<dbReference type="AlphaFoldDB" id="A0AAF0ENT1"/>
<evidence type="ECO:0000313" key="13">
    <source>
        <dbReference type="EMBL" id="WFD33801.1"/>
    </source>
</evidence>
<evidence type="ECO:0000256" key="4">
    <source>
        <dbReference type="ARBA" id="ARBA00022771"/>
    </source>
</evidence>
<keyword evidence="2 9" id="KW-0813">Transport</keyword>
<dbReference type="GO" id="GO:0030897">
    <property type="term" value="C:HOPS complex"/>
    <property type="evidence" value="ECO:0007669"/>
    <property type="project" value="UniProtKB-UniRule"/>
</dbReference>
<keyword evidence="3" id="KW-0479">Metal-binding</keyword>
<dbReference type="PROSITE" id="PS50089">
    <property type="entry name" value="ZF_RING_2"/>
    <property type="match status" value="1"/>
</dbReference>
<dbReference type="GO" id="GO:0006904">
    <property type="term" value="P:vesicle docking involved in exocytosis"/>
    <property type="evidence" value="ECO:0007669"/>
    <property type="project" value="TreeGrafter"/>
</dbReference>
<keyword evidence="4 10" id="KW-0863">Zinc-finger</keyword>
<feature type="domain" description="RING-type" evidence="12">
    <location>
        <begin position="902"/>
        <end position="939"/>
    </location>
</feature>
<reference evidence="13" key="1">
    <citation type="submission" date="2023-03" db="EMBL/GenBank/DDBJ databases">
        <title>Mating type loci evolution in Malassezia.</title>
        <authorList>
            <person name="Coelho M.A."/>
        </authorList>
    </citation>
    <scope>NUCLEOTIDE SEQUENCE</scope>
    <source>
        <strain evidence="13">CBS 11721</strain>
    </source>
</reference>
<dbReference type="GO" id="GO:0008270">
    <property type="term" value="F:zinc ion binding"/>
    <property type="evidence" value="ECO:0007669"/>
    <property type="project" value="UniProtKB-KW"/>
</dbReference>
<dbReference type="GO" id="GO:0061630">
    <property type="term" value="F:ubiquitin protein ligase activity"/>
    <property type="evidence" value="ECO:0007669"/>
    <property type="project" value="UniProtKB-EC"/>
</dbReference>
<dbReference type="SUPFAM" id="SSF57850">
    <property type="entry name" value="RING/U-box"/>
    <property type="match status" value="1"/>
</dbReference>
<dbReference type="GO" id="GO:0007033">
    <property type="term" value="P:vacuole organization"/>
    <property type="evidence" value="ECO:0007669"/>
    <property type="project" value="TreeGrafter"/>
</dbReference>
<keyword evidence="6 9" id="KW-0653">Protein transport</keyword>
<dbReference type="EMBL" id="CP119877">
    <property type="protein sequence ID" value="WFD33801.1"/>
    <property type="molecule type" value="Genomic_DNA"/>
</dbReference>
<evidence type="ECO:0000256" key="8">
    <source>
        <dbReference type="ARBA" id="ARBA00029433"/>
    </source>
</evidence>
<dbReference type="PIRSF" id="PIRSF007860">
    <property type="entry name" value="VPS11"/>
    <property type="match status" value="1"/>
</dbReference>
<dbReference type="Gene3D" id="3.30.40.10">
    <property type="entry name" value="Zinc/RING finger domain, C3HC4 (zinc finger)"/>
    <property type="match status" value="1"/>
</dbReference>
<comment type="catalytic activity">
    <reaction evidence="9">
        <text>S-ubiquitinyl-[E2 ubiquitin-conjugating enzyme]-L-cysteine + [acceptor protein]-L-lysine = [E2 ubiquitin-conjugating enzyme]-L-cysteine + N(6)-ubiquitinyl-[acceptor protein]-L-lysine.</text>
        <dbReference type="EC" id="2.3.2.27"/>
    </reaction>
</comment>
<dbReference type="InterPro" id="IPR036322">
    <property type="entry name" value="WD40_repeat_dom_sf"/>
</dbReference>
<feature type="repeat" description="CHCR" evidence="11">
    <location>
        <begin position="470"/>
        <end position="628"/>
    </location>
</feature>
<dbReference type="GO" id="GO:0030674">
    <property type="term" value="F:protein-macromolecule adaptor activity"/>
    <property type="evidence" value="ECO:0007669"/>
    <property type="project" value="TreeGrafter"/>
</dbReference>
<dbReference type="PANTHER" id="PTHR23323">
    <property type="entry name" value="VACUOLAR PROTEIN SORTING-ASSOCIATED PROTEIN"/>
    <property type="match status" value="1"/>
</dbReference>
<dbReference type="InterPro" id="IPR016528">
    <property type="entry name" value="VPS11"/>
</dbReference>
<dbReference type="EC" id="2.3.2.27" evidence="9"/>
<evidence type="ECO:0000256" key="10">
    <source>
        <dbReference type="PROSITE-ProRule" id="PRU00175"/>
    </source>
</evidence>
<proteinExistence type="inferred from homology"/>
<gene>
    <name evidence="13" type="primary">VPS11</name>
    <name evidence="13" type="ORF">MCUN1_000621</name>
</gene>
<dbReference type="CDD" id="cd16688">
    <property type="entry name" value="RING-H2_Vps11"/>
    <property type="match status" value="1"/>
</dbReference>
<dbReference type="SMART" id="SM00184">
    <property type="entry name" value="RING"/>
    <property type="match status" value="1"/>
</dbReference>
<evidence type="ECO:0000256" key="1">
    <source>
        <dbReference type="ARBA" id="ARBA00007070"/>
    </source>
</evidence>
<evidence type="ECO:0000256" key="5">
    <source>
        <dbReference type="ARBA" id="ARBA00022833"/>
    </source>
</evidence>
<dbReference type="PANTHER" id="PTHR23323:SF24">
    <property type="entry name" value="VACUOLAR PROTEIN SORTING-ASSOCIATED PROTEIN 11 HOMOLOG"/>
    <property type="match status" value="1"/>
</dbReference>
<sequence>MSRTHAADPGVHLRRTFNFFDVRSKTLPHEAKQLLDSAVCVTHVPPHARSARDTLLLGLADGSIVVLDAQTFEEVAQWHAHGTEDAPGRTNAIRVATDNGMIVSVGDEPSFRFPCLRVWSWPTKNASMLAHARVQHGSNPSPVSVLEVHPSLSFIAVGLQDGKVLIMRDVADTLGPGEQSSSLLRLKVVRDATNIEDTEHPDTVTGLVFSYGPETHKGRPLYLLIATVSRTLRYTVLGSGTGGSLVVLDDTGCAPRCACSFVACERPPEMHSDAPPARGAADFARFASEHMSQRLVLAHEEALYVVGPNGRVASIALEGRKQEIHNFHGQVVVISEGAQVTIFDLDTNVVTYTGMLPHAQALWTICNDEGDSVCIVGDDVTELTERPLSARLDQLLRKDHYLVAVQVAYASAARFPEMRLPAIPPGALILPRRPSESIVPPLDALIGDIYRRYGDHLYKKRDFEGAVSQFVKTVGIILPSYVIRKFLDAQRLVYLATYLQALHDLGHANADHTTLLLNCYTKLQDTEALDRFIRAPVAGTDAAAKKKSLPFDLETAISVCRRGGFFKHAAYLAETYKHHEEYLSIQLRDENNAAAAIAYLGALPLAEAEVYVQKYTGILLDGDIDGATDLLIRLYTHKEPARMDTNGSVSLEYPSPAPLFPHFVRHPRAFCRFLEAVAAERRKEPQSADDTVINDTLIELYLGLQQYDKAQHILENPKDYPYTVSHALTLCSTEGYTDGLICVYEKLQMVDEIVQYWIDQALMTGCDNDSSKSAHASCSVMDVLSRYGNEYPHLYITVLQFLTLRSDILARHEKEFHKVLTHIHSFGLLSPLQVMELVGKTDTVSVGHIADYLRTVFETEKAETEEIDVLITSYRTETKKKSSEYEQLTSETVPRVFQNQRCAICSNTLDLPRVHFMCKHSFHLRCLGDGEEGRECPICARAHEVVREIQQGNAMLSDYDFVLSELHTSGDGFEGIANLLGKGLFNHTSAHVP</sequence>
<dbReference type="InterPro" id="IPR013083">
    <property type="entry name" value="Znf_RING/FYVE/PHD"/>
</dbReference>
<evidence type="ECO:0000259" key="12">
    <source>
        <dbReference type="PROSITE" id="PS50089"/>
    </source>
</evidence>
<dbReference type="Pfam" id="PF23356">
    <property type="entry name" value="TPR_PEP5_VPS11"/>
    <property type="match status" value="1"/>
</dbReference>
<evidence type="ECO:0000256" key="3">
    <source>
        <dbReference type="ARBA" id="ARBA00022723"/>
    </source>
</evidence>
<comment type="subunit">
    <text evidence="9">Component of the homotypic vacuole fusion and vacuole protein sorting (HOPS) complex. Component of the class C core vacuole/endosome tethering (CORVET) complex.</text>
</comment>
<protein>
    <recommendedName>
        <fullName evidence="9">E3 ubiquitin-protein ligase PEP5</fullName>
        <ecNumber evidence="9">2.3.2.27</ecNumber>
    </recommendedName>
</protein>
<comment type="similarity">
    <text evidence="1 9">Belongs to the VPS11 family.</text>
</comment>
<dbReference type="InterPro" id="IPR057307">
    <property type="entry name" value="PEP5_VPS11_N"/>
</dbReference>
<dbReference type="GO" id="GO:0033263">
    <property type="term" value="C:CORVET complex"/>
    <property type="evidence" value="ECO:0007669"/>
    <property type="project" value="UniProtKB-UniRule"/>
</dbReference>
<keyword evidence="7 9" id="KW-0472">Membrane</keyword>
<dbReference type="InterPro" id="IPR015943">
    <property type="entry name" value="WD40/YVTN_repeat-like_dom_sf"/>
</dbReference>
<dbReference type="GO" id="GO:0048284">
    <property type="term" value="P:organelle fusion"/>
    <property type="evidence" value="ECO:0007669"/>
    <property type="project" value="TreeGrafter"/>
</dbReference>
<dbReference type="Gene3D" id="2.130.10.10">
    <property type="entry name" value="YVTN repeat-like/Quinoprotein amine dehydrogenase"/>
    <property type="match status" value="1"/>
</dbReference>
<keyword evidence="9" id="KW-0926">Vacuole</keyword>
<evidence type="ECO:0000256" key="9">
    <source>
        <dbReference type="PIRNR" id="PIRNR007860"/>
    </source>
</evidence>